<evidence type="ECO:0000256" key="1">
    <source>
        <dbReference type="SAM" id="MobiDB-lite"/>
    </source>
</evidence>
<dbReference type="EnsemblMetazoa" id="XM_020001084.1">
    <property type="protein sequence ID" value="XP_019856643.1"/>
    <property type="gene ID" value="LOC105314071"/>
</dbReference>
<dbReference type="InterPro" id="IPR027417">
    <property type="entry name" value="P-loop_NTPase"/>
</dbReference>
<dbReference type="Pfam" id="PF13086">
    <property type="entry name" value="AAA_11"/>
    <property type="match status" value="1"/>
</dbReference>
<name>A0AAN0JIY7_AMPQE</name>
<reference evidence="5" key="1">
    <citation type="journal article" date="2010" name="Nature">
        <title>The Amphimedon queenslandica genome and the evolution of animal complexity.</title>
        <authorList>
            <person name="Srivastava M."/>
            <person name="Simakov O."/>
            <person name="Chapman J."/>
            <person name="Fahey B."/>
            <person name="Gauthier M.E."/>
            <person name="Mitros T."/>
            <person name="Richards G.S."/>
            <person name="Conaco C."/>
            <person name="Dacre M."/>
            <person name="Hellsten U."/>
            <person name="Larroux C."/>
            <person name="Putnam N.H."/>
            <person name="Stanke M."/>
            <person name="Adamska M."/>
            <person name="Darling A."/>
            <person name="Degnan S.M."/>
            <person name="Oakley T.H."/>
            <person name="Plachetzki D.C."/>
            <person name="Zhai Y."/>
            <person name="Adamski M."/>
            <person name="Calcino A."/>
            <person name="Cummins S.F."/>
            <person name="Goodstein D.M."/>
            <person name="Harris C."/>
            <person name="Jackson D.J."/>
            <person name="Leys S.P."/>
            <person name="Shu S."/>
            <person name="Woodcroft B.J."/>
            <person name="Vervoort M."/>
            <person name="Kosik K.S."/>
            <person name="Manning G."/>
            <person name="Degnan B.M."/>
            <person name="Rokhsar D.S."/>
        </authorList>
    </citation>
    <scope>NUCLEOTIDE SEQUENCE [LARGE SCALE GENOMIC DNA]</scope>
</reference>
<dbReference type="InterPro" id="IPR041677">
    <property type="entry name" value="DNA2/NAM7_AAA_11"/>
</dbReference>
<evidence type="ECO:0000259" key="2">
    <source>
        <dbReference type="Pfam" id="PF13086"/>
    </source>
</evidence>
<feature type="region of interest" description="Disordered" evidence="1">
    <location>
        <begin position="1016"/>
        <end position="1107"/>
    </location>
</feature>
<accession>A0AAN0JIY7</accession>
<dbReference type="GO" id="GO:0043186">
    <property type="term" value="C:P granule"/>
    <property type="evidence" value="ECO:0007669"/>
    <property type="project" value="TreeGrafter"/>
</dbReference>
<feature type="compositionally biased region" description="Low complexity" evidence="1">
    <location>
        <begin position="724"/>
        <end position="742"/>
    </location>
</feature>
<feature type="compositionally biased region" description="Polar residues" evidence="1">
    <location>
        <begin position="691"/>
        <end position="711"/>
    </location>
</feature>
<organism evidence="4 5">
    <name type="scientific">Amphimedon queenslandica</name>
    <name type="common">Sponge</name>
    <dbReference type="NCBI Taxonomy" id="400682"/>
    <lineage>
        <taxon>Eukaryota</taxon>
        <taxon>Metazoa</taxon>
        <taxon>Porifera</taxon>
        <taxon>Demospongiae</taxon>
        <taxon>Heteroscleromorpha</taxon>
        <taxon>Haplosclerida</taxon>
        <taxon>Niphatidae</taxon>
        <taxon>Amphimedon</taxon>
    </lineage>
</organism>
<dbReference type="GO" id="GO:0005829">
    <property type="term" value="C:cytosol"/>
    <property type="evidence" value="ECO:0007669"/>
    <property type="project" value="TreeGrafter"/>
</dbReference>
<sequence length="1384" mass="155650">MKLPIITDHYKAKFTALLYYEEQEHIELLKKKCDGSFALQKCEPPFLRHDEKSYPPHFYCLQGMSSAQIMYAIQASDRHVTVSIGQHSYVANILSCNYSHIDDKLYICFKSSIGGQSLLKVNAKFNVNHSYFVGLNEGVLRISMNVLRRLIPTSEDFKSPPRDIAIDIRRHPYGGIDLDPEQYLALEAVLSNQCSAPVLIPGAFGCGKTRLLAVATECFFREHNETGDCSPCRILICCHHQRSADVFIDDYFSKMLSQSWPVKVVRVTSSRHRVGYPGYVQAAHFDNSQYKKENYFLLVTTFGGALTISRRVEPDFFTHILIDEGAQTREPEALSPFLMANENTRIVIAGDHQQVGPQILVFGKAPQQFGLCVSLLQRLLEEYKSIGNITKRNTPSWNINYRSQADLLKLPSKLFYNSELRACGRVPYHLKAPYPYVFICSSFTNDIPADAQCAIEADRLLQAVQLYSDKFKSWELKDTCIMTPSLKQANLIKKLIRTKFNNLEGVTIITSYQMQGQEYRMLFMSTVESLEPNGRPFDPLKSFCNPALFNTAITRSKSLVVAVGNPLVLLLSEATMDNLKWCWREFISRCLQNETFKSTPSDRAQFEQVKVQFFDMLKCDNPADMIKLFQRNSYFQNYCMKPALPNSSTHVFPIPLSTPQIICSTETFSQQSSSTPPFVQQSCHPSEVRKQPSSQVNQKLSFENETSQSWPQLDLLPSQESKKQLTSSSSTSPSSSLSTYEPPQQIIQEKDLHITKLVKERDERVLKQPEVSKQLSFQVDQKPSFENETSQKLPQLLASSQESKKQLTSSSSTSPSSSLFTHKLPQEIIHEKDLHIAKLVKERDERVFKQPEVSKQLSSQVDQKSSFENETSQSLPQLLASSQEKLFILQGDKSQSLQWEKYGFKLQCPQGAVSKDTEVAVTALAGGNFKVPKGTVLVSAVYAISVSEALLKPLVIKVQHCVDLRNTSQTGCLKFVRAPLKSPYQFSIVEGGSFKVGKRYGSIKREQFSFMGIVAEMSNGDTPSDSESEEGYETPPEGSTGDTHNDSGNGARETSERTASPINTGLSQESVTDDSNQKVQEVESTSDASNVSNESTEDEVKQKPNEDKGVTLLYTGLMYHEEKKVNQWMTTFSVVRDLEVLRQYLGNEHPEAEKDGPIVSFKYNQPDGILHLCLQDTLSLESGWTVHPDQSPMQIRQCVVDKFIDNPMCSSIHISVYAKPGIAKDPLHCPIKLTGIDPSIIIYINRTPSVINSSSLYLSTAASNELPRQTDTGPQNVVYKSDVAHQVMLDNISLIKESQISLVSLANKLSSKKIINETDRKEATDTHTVLSADERMDKLLNLVKVTIKLEGKVFGDFLEILKEEDNVRADALADKLEKEYKSRI</sequence>
<dbReference type="SUPFAM" id="SSF52540">
    <property type="entry name" value="P-loop containing nucleoside triphosphate hydrolases"/>
    <property type="match status" value="1"/>
</dbReference>
<dbReference type="PANTHER" id="PTHR10887:SF365">
    <property type="entry name" value="HELICASE WITH ZINC FINGER DOMAIN-RELATED"/>
    <property type="match status" value="1"/>
</dbReference>
<feature type="compositionally biased region" description="Polar residues" evidence="1">
    <location>
        <begin position="1057"/>
        <end position="1094"/>
    </location>
</feature>
<dbReference type="Pfam" id="PF13087">
    <property type="entry name" value="AAA_12"/>
    <property type="match status" value="1"/>
</dbReference>
<feature type="compositionally biased region" description="Basic and acidic residues" evidence="1">
    <location>
        <begin position="1098"/>
        <end position="1107"/>
    </location>
</feature>
<feature type="region of interest" description="Disordered" evidence="1">
    <location>
        <begin position="798"/>
        <end position="819"/>
    </location>
</feature>
<dbReference type="KEGG" id="aqu:105314071"/>
<feature type="region of interest" description="Disordered" evidence="1">
    <location>
        <begin position="670"/>
        <end position="746"/>
    </location>
</feature>
<dbReference type="InterPro" id="IPR041679">
    <property type="entry name" value="DNA2/NAM7-like_C"/>
</dbReference>
<feature type="compositionally biased region" description="Low complexity" evidence="1">
    <location>
        <begin position="670"/>
        <end position="682"/>
    </location>
</feature>
<feature type="domain" description="DNA2/NAM7 helicase-like C-terminal" evidence="3">
    <location>
        <begin position="373"/>
        <end position="565"/>
    </location>
</feature>
<dbReference type="InterPro" id="IPR045055">
    <property type="entry name" value="DNA2/NAM7-like"/>
</dbReference>
<dbReference type="GeneID" id="105314071"/>
<evidence type="ECO:0008006" key="6">
    <source>
        <dbReference type="Google" id="ProtNLM"/>
    </source>
</evidence>
<dbReference type="RefSeq" id="XP_019856643.1">
    <property type="nucleotide sequence ID" value="XM_020001084.1"/>
</dbReference>
<dbReference type="Proteomes" id="UP000007879">
    <property type="component" value="Unassembled WGS sequence"/>
</dbReference>
<proteinExistence type="predicted"/>
<evidence type="ECO:0000313" key="4">
    <source>
        <dbReference type="EnsemblMetazoa" id="XP_019856643.1"/>
    </source>
</evidence>
<dbReference type="GO" id="GO:0035194">
    <property type="term" value="P:regulatory ncRNA-mediated post-transcriptional gene silencing"/>
    <property type="evidence" value="ECO:0007669"/>
    <property type="project" value="TreeGrafter"/>
</dbReference>
<dbReference type="Gene3D" id="3.40.50.300">
    <property type="entry name" value="P-loop containing nucleotide triphosphate hydrolases"/>
    <property type="match status" value="2"/>
</dbReference>
<feature type="compositionally biased region" description="Low complexity" evidence="1">
    <location>
        <begin position="806"/>
        <end position="819"/>
    </location>
</feature>
<evidence type="ECO:0000259" key="3">
    <source>
        <dbReference type="Pfam" id="PF13087"/>
    </source>
</evidence>
<evidence type="ECO:0000313" key="5">
    <source>
        <dbReference type="Proteomes" id="UP000007879"/>
    </source>
</evidence>
<dbReference type="InterPro" id="IPR047187">
    <property type="entry name" value="SF1_C_Upf1"/>
</dbReference>
<dbReference type="GO" id="GO:0004386">
    <property type="term" value="F:helicase activity"/>
    <property type="evidence" value="ECO:0007669"/>
    <property type="project" value="InterPro"/>
</dbReference>
<feature type="domain" description="DNA2/NAM7 helicase helicase" evidence="2">
    <location>
        <begin position="316"/>
        <end position="358"/>
    </location>
</feature>
<dbReference type="CDD" id="cd18808">
    <property type="entry name" value="SF1_C_Upf1"/>
    <property type="match status" value="1"/>
</dbReference>
<dbReference type="PANTHER" id="PTHR10887">
    <property type="entry name" value="DNA2/NAM7 HELICASE FAMILY"/>
    <property type="match status" value="1"/>
</dbReference>
<protein>
    <recommendedName>
        <fullName evidence="6">RNA helicase</fullName>
    </recommendedName>
</protein>
<reference evidence="4" key="2">
    <citation type="submission" date="2024-06" db="UniProtKB">
        <authorList>
            <consortium name="EnsemblMetazoa"/>
        </authorList>
    </citation>
    <scope>IDENTIFICATION</scope>
</reference>
<keyword evidence="5" id="KW-1185">Reference proteome</keyword>